<dbReference type="RefSeq" id="XP_015596569.1">
    <property type="nucleotide sequence ID" value="XM_015741083.2"/>
</dbReference>
<evidence type="ECO:0000259" key="1">
    <source>
        <dbReference type="Pfam" id="PF00176"/>
    </source>
</evidence>
<dbReference type="GO" id="GO:0031508">
    <property type="term" value="P:pericentric heterochromatin formation"/>
    <property type="evidence" value="ECO:0007669"/>
    <property type="project" value="TreeGrafter"/>
</dbReference>
<accession>A0AAJ7BY15</accession>
<sequence>MASLREILKPFMLRRLKSDVGLEVPPKKEVIVYTPITELQHDLYTAILNRDLQTLSKIEEQDLIIPEVNGPRPKRNCVTQKLNMNGESSSTSISSEYSDDNSNHLYLARRALCNSA</sequence>
<dbReference type="GO" id="GO:0044027">
    <property type="term" value="P:negative regulation of gene expression via chromosomal CpG island methylation"/>
    <property type="evidence" value="ECO:0007669"/>
    <property type="project" value="TreeGrafter"/>
</dbReference>
<name>A0AAJ7BY15_CEPCN</name>
<proteinExistence type="predicted"/>
<dbReference type="InterPro" id="IPR000330">
    <property type="entry name" value="SNF2_N"/>
</dbReference>
<dbReference type="Gene3D" id="3.40.50.10810">
    <property type="entry name" value="Tandem AAA-ATPase domain"/>
    <property type="match status" value="1"/>
</dbReference>
<dbReference type="AlphaFoldDB" id="A0AAJ7BY15"/>
<dbReference type="PANTHER" id="PTHR47161:SF1">
    <property type="entry name" value="LYMPHOID-SPECIFIC HELICASE"/>
    <property type="match status" value="1"/>
</dbReference>
<keyword evidence="2" id="KW-1185">Reference proteome</keyword>
<reference evidence="3" key="1">
    <citation type="submission" date="2025-08" db="UniProtKB">
        <authorList>
            <consortium name="RefSeq"/>
        </authorList>
    </citation>
    <scope>IDENTIFICATION</scope>
</reference>
<dbReference type="PANTHER" id="PTHR47161">
    <property type="entry name" value="LYMPHOID-SPECIFIC HELICASE"/>
    <property type="match status" value="1"/>
</dbReference>
<dbReference type="GO" id="GO:0005634">
    <property type="term" value="C:nucleus"/>
    <property type="evidence" value="ECO:0007669"/>
    <property type="project" value="TreeGrafter"/>
</dbReference>
<dbReference type="Pfam" id="PF00176">
    <property type="entry name" value="SNF2-rel_dom"/>
    <property type="match status" value="1"/>
</dbReference>
<dbReference type="InterPro" id="IPR027417">
    <property type="entry name" value="P-loop_NTPase"/>
</dbReference>
<dbReference type="KEGG" id="ccin:107268369"/>
<keyword evidence="3" id="KW-0067">ATP-binding</keyword>
<dbReference type="Gene3D" id="3.40.50.300">
    <property type="entry name" value="P-loop containing nucleotide triphosphate hydrolases"/>
    <property type="match status" value="1"/>
</dbReference>
<evidence type="ECO:0000313" key="2">
    <source>
        <dbReference type="Proteomes" id="UP000694920"/>
    </source>
</evidence>
<dbReference type="GO" id="GO:0004386">
    <property type="term" value="F:helicase activity"/>
    <property type="evidence" value="ECO:0007669"/>
    <property type="project" value="UniProtKB-KW"/>
</dbReference>
<gene>
    <name evidence="3" type="primary">LOC107268369</name>
</gene>
<organism evidence="2 3">
    <name type="scientific">Cephus cinctus</name>
    <name type="common">Wheat stem sawfly</name>
    <dbReference type="NCBI Taxonomy" id="211228"/>
    <lineage>
        <taxon>Eukaryota</taxon>
        <taxon>Metazoa</taxon>
        <taxon>Ecdysozoa</taxon>
        <taxon>Arthropoda</taxon>
        <taxon>Hexapoda</taxon>
        <taxon>Insecta</taxon>
        <taxon>Pterygota</taxon>
        <taxon>Neoptera</taxon>
        <taxon>Endopterygota</taxon>
        <taxon>Hymenoptera</taxon>
        <taxon>Cephoidea</taxon>
        <taxon>Cephidae</taxon>
        <taxon>Cephus</taxon>
    </lineage>
</organism>
<dbReference type="GO" id="GO:0006346">
    <property type="term" value="P:DNA methylation-dependent constitutive heterochromatin formation"/>
    <property type="evidence" value="ECO:0007669"/>
    <property type="project" value="TreeGrafter"/>
</dbReference>
<dbReference type="GO" id="GO:0003682">
    <property type="term" value="F:chromatin binding"/>
    <property type="evidence" value="ECO:0007669"/>
    <property type="project" value="TreeGrafter"/>
</dbReference>
<keyword evidence="3" id="KW-0347">Helicase</keyword>
<evidence type="ECO:0000313" key="3">
    <source>
        <dbReference type="RefSeq" id="XP_015596569.1"/>
    </source>
</evidence>
<dbReference type="GO" id="GO:0005721">
    <property type="term" value="C:pericentric heterochromatin"/>
    <property type="evidence" value="ECO:0007669"/>
    <property type="project" value="TreeGrafter"/>
</dbReference>
<dbReference type="Proteomes" id="UP000694920">
    <property type="component" value="Unplaced"/>
</dbReference>
<keyword evidence="3" id="KW-0378">Hydrolase</keyword>
<feature type="domain" description="SNF2 N-terminal" evidence="1">
    <location>
        <begin position="2"/>
        <end position="61"/>
    </location>
</feature>
<keyword evidence="3" id="KW-0547">Nucleotide-binding</keyword>
<dbReference type="GO" id="GO:0005524">
    <property type="term" value="F:ATP binding"/>
    <property type="evidence" value="ECO:0007669"/>
    <property type="project" value="InterPro"/>
</dbReference>
<dbReference type="GeneID" id="107268369"/>
<dbReference type="InterPro" id="IPR038718">
    <property type="entry name" value="SNF2-like_sf"/>
</dbReference>
<protein>
    <submittedName>
        <fullName evidence="3">Lymphoid-specific helicase</fullName>
    </submittedName>
</protein>